<dbReference type="EMBL" id="JAINUF010000006">
    <property type="protein sequence ID" value="KAJ8357446.1"/>
    <property type="molecule type" value="Genomic_DNA"/>
</dbReference>
<dbReference type="Proteomes" id="UP001152622">
    <property type="component" value="Chromosome 6"/>
</dbReference>
<name>A0A9Q1IXZ4_SYNKA</name>
<protein>
    <submittedName>
        <fullName evidence="2">Uncharacterized protein</fullName>
    </submittedName>
</protein>
<evidence type="ECO:0000313" key="3">
    <source>
        <dbReference type="Proteomes" id="UP001152622"/>
    </source>
</evidence>
<dbReference type="AlphaFoldDB" id="A0A9Q1IXZ4"/>
<proteinExistence type="predicted"/>
<comment type="caution">
    <text evidence="2">The sequence shown here is derived from an EMBL/GenBank/DDBJ whole genome shotgun (WGS) entry which is preliminary data.</text>
</comment>
<reference evidence="2" key="1">
    <citation type="journal article" date="2023" name="Science">
        <title>Genome structures resolve the early diversification of teleost fishes.</title>
        <authorList>
            <person name="Parey E."/>
            <person name="Louis A."/>
            <person name="Montfort J."/>
            <person name="Bouchez O."/>
            <person name="Roques C."/>
            <person name="Iampietro C."/>
            <person name="Lluch J."/>
            <person name="Castinel A."/>
            <person name="Donnadieu C."/>
            <person name="Desvignes T."/>
            <person name="Floi Bucao C."/>
            <person name="Jouanno E."/>
            <person name="Wen M."/>
            <person name="Mejri S."/>
            <person name="Dirks R."/>
            <person name="Jansen H."/>
            <person name="Henkel C."/>
            <person name="Chen W.J."/>
            <person name="Zahm M."/>
            <person name="Cabau C."/>
            <person name="Klopp C."/>
            <person name="Thompson A.W."/>
            <person name="Robinson-Rechavi M."/>
            <person name="Braasch I."/>
            <person name="Lecointre G."/>
            <person name="Bobe J."/>
            <person name="Postlethwait J.H."/>
            <person name="Berthelot C."/>
            <person name="Roest Crollius H."/>
            <person name="Guiguen Y."/>
        </authorList>
    </citation>
    <scope>NUCLEOTIDE SEQUENCE</scope>
    <source>
        <strain evidence="2">WJC10195</strain>
    </source>
</reference>
<evidence type="ECO:0000256" key="1">
    <source>
        <dbReference type="SAM" id="MobiDB-lite"/>
    </source>
</evidence>
<feature type="compositionally biased region" description="Basic and acidic residues" evidence="1">
    <location>
        <begin position="1"/>
        <end position="41"/>
    </location>
</feature>
<organism evidence="2 3">
    <name type="scientific">Synaphobranchus kaupii</name>
    <name type="common">Kaup's arrowtooth eel</name>
    <dbReference type="NCBI Taxonomy" id="118154"/>
    <lineage>
        <taxon>Eukaryota</taxon>
        <taxon>Metazoa</taxon>
        <taxon>Chordata</taxon>
        <taxon>Craniata</taxon>
        <taxon>Vertebrata</taxon>
        <taxon>Euteleostomi</taxon>
        <taxon>Actinopterygii</taxon>
        <taxon>Neopterygii</taxon>
        <taxon>Teleostei</taxon>
        <taxon>Anguilliformes</taxon>
        <taxon>Synaphobranchidae</taxon>
        <taxon>Synaphobranchus</taxon>
    </lineage>
</organism>
<sequence length="109" mass="11915">MKGRGSLKDDDSGDHDQNEDSGSPKECEKEKNEEEEKDQNKRKTAVAGVGEHPCSITTPSGTHVALQVDLPALKAMNRTSNRSGKFCLCGAILALLQSHDPARRPYRPQ</sequence>
<feature type="region of interest" description="Disordered" evidence="1">
    <location>
        <begin position="1"/>
        <end position="58"/>
    </location>
</feature>
<dbReference type="OrthoDB" id="10507499at2759"/>
<keyword evidence="3" id="KW-1185">Reference proteome</keyword>
<accession>A0A9Q1IXZ4</accession>
<gene>
    <name evidence="2" type="ORF">SKAU_G00202400</name>
</gene>
<evidence type="ECO:0000313" key="2">
    <source>
        <dbReference type="EMBL" id="KAJ8357446.1"/>
    </source>
</evidence>